<keyword evidence="1" id="KW-0732">Signal</keyword>
<name>A0ABW9JLX9_9SPHI</name>
<feature type="signal peptide" evidence="1">
    <location>
        <begin position="1"/>
        <end position="20"/>
    </location>
</feature>
<evidence type="ECO:0000313" key="3">
    <source>
        <dbReference type="Proteomes" id="UP001517367"/>
    </source>
</evidence>
<evidence type="ECO:0000256" key="1">
    <source>
        <dbReference type="SAM" id="SignalP"/>
    </source>
</evidence>
<dbReference type="EMBL" id="SRMP02000031">
    <property type="protein sequence ID" value="MFN0292691.1"/>
    <property type="molecule type" value="Genomic_DNA"/>
</dbReference>
<organism evidence="2 3">
    <name type="scientific">Pedobacter helvus</name>
    <dbReference type="NCBI Taxonomy" id="2563444"/>
    <lineage>
        <taxon>Bacteria</taxon>
        <taxon>Pseudomonadati</taxon>
        <taxon>Bacteroidota</taxon>
        <taxon>Sphingobacteriia</taxon>
        <taxon>Sphingobacteriales</taxon>
        <taxon>Sphingobacteriaceae</taxon>
        <taxon>Pedobacter</taxon>
    </lineage>
</organism>
<reference evidence="2 3" key="1">
    <citation type="submission" date="2024-12" db="EMBL/GenBank/DDBJ databases">
        <authorList>
            <person name="Hu S."/>
        </authorList>
    </citation>
    <scope>NUCLEOTIDE SEQUENCE [LARGE SCALE GENOMIC DNA]</scope>
    <source>
        <strain evidence="2 3">P-25</strain>
    </source>
</reference>
<accession>A0ABW9JLX9</accession>
<dbReference type="RefSeq" id="WP_138731267.1">
    <property type="nucleotide sequence ID" value="NZ_SRMP02000031.1"/>
</dbReference>
<gene>
    <name evidence="2" type="ORF">E5L68_014925</name>
</gene>
<evidence type="ECO:0008006" key="4">
    <source>
        <dbReference type="Google" id="ProtNLM"/>
    </source>
</evidence>
<evidence type="ECO:0000313" key="2">
    <source>
        <dbReference type="EMBL" id="MFN0292691.1"/>
    </source>
</evidence>
<sequence length="139" mass="15601">MKKLMMICGLLFGMVAFAQAQQGGGRPGGGPGGRMGMNPEARVKQLDEKLKLSDDQKTKLTAIFTDQVEAQKKMREEAQGGGDRQAMMEKMQKMRAELETKVNGVLTDDQKKTYKAMLDEQKAEMEKRMKERQERQGGN</sequence>
<keyword evidence="3" id="KW-1185">Reference proteome</keyword>
<proteinExistence type="predicted"/>
<dbReference type="Proteomes" id="UP001517367">
    <property type="component" value="Unassembled WGS sequence"/>
</dbReference>
<protein>
    <recommendedName>
        <fullName evidence="4">LTXXQ motif family protein</fullName>
    </recommendedName>
</protein>
<comment type="caution">
    <text evidence="2">The sequence shown here is derived from an EMBL/GenBank/DDBJ whole genome shotgun (WGS) entry which is preliminary data.</text>
</comment>
<feature type="chain" id="PRO_5046993035" description="LTXXQ motif family protein" evidence="1">
    <location>
        <begin position="21"/>
        <end position="139"/>
    </location>
</feature>